<keyword evidence="11 18" id="KW-0100">Branched-chain amino acid biosynthesis</keyword>
<evidence type="ECO:0000256" key="3">
    <source>
        <dbReference type="ARBA" id="ARBA00004824"/>
    </source>
</evidence>
<comment type="catalytic activity">
    <reaction evidence="13 18">
        <text>L-isoleucine + 2-oxoglutarate = (S)-3-methyl-2-oxopentanoate + L-glutamate</text>
        <dbReference type="Rhea" id="RHEA:24801"/>
        <dbReference type="ChEBI" id="CHEBI:16810"/>
        <dbReference type="ChEBI" id="CHEBI:29985"/>
        <dbReference type="ChEBI" id="CHEBI:35146"/>
        <dbReference type="ChEBI" id="CHEBI:58045"/>
        <dbReference type="EC" id="2.6.1.42"/>
    </reaction>
</comment>
<keyword evidence="10 17" id="KW-0663">Pyridoxal phosphate</keyword>
<evidence type="ECO:0000256" key="17">
    <source>
        <dbReference type="RuleBase" id="RU004516"/>
    </source>
</evidence>
<dbReference type="InterPro" id="IPR043131">
    <property type="entry name" value="BCAT-like_N"/>
</dbReference>
<evidence type="ECO:0000256" key="13">
    <source>
        <dbReference type="ARBA" id="ARBA00048798"/>
    </source>
</evidence>
<evidence type="ECO:0000256" key="5">
    <source>
        <dbReference type="ARBA" id="ARBA00005072"/>
    </source>
</evidence>
<evidence type="ECO:0000256" key="10">
    <source>
        <dbReference type="ARBA" id="ARBA00022898"/>
    </source>
</evidence>
<dbReference type="NCBIfam" id="NF009897">
    <property type="entry name" value="PRK13357.1"/>
    <property type="match status" value="1"/>
</dbReference>
<evidence type="ECO:0000256" key="1">
    <source>
        <dbReference type="ARBA" id="ARBA00001933"/>
    </source>
</evidence>
<dbReference type="PIRSF" id="PIRSF006468">
    <property type="entry name" value="BCAT1"/>
    <property type="match status" value="1"/>
</dbReference>
<dbReference type="STRING" id="1194526.A284_10530"/>
<name>A0A2T4PXX5_STAWA</name>
<dbReference type="Pfam" id="PF01063">
    <property type="entry name" value="Aminotran_4"/>
    <property type="match status" value="1"/>
</dbReference>
<dbReference type="InterPro" id="IPR043132">
    <property type="entry name" value="BCAT-like_C"/>
</dbReference>
<keyword evidence="9 18" id="KW-0808">Transferase</keyword>
<dbReference type="InterPro" id="IPR036038">
    <property type="entry name" value="Aminotransferase-like"/>
</dbReference>
<proteinExistence type="inferred from homology"/>
<dbReference type="PANTHER" id="PTHR11825:SF44">
    <property type="entry name" value="BRANCHED-CHAIN-AMINO-ACID AMINOTRANSFERASE"/>
    <property type="match status" value="1"/>
</dbReference>
<comment type="caution">
    <text evidence="20">The sequence shown here is derived from an EMBL/GenBank/DDBJ whole genome shotgun (WGS) entry which is preliminary data.</text>
</comment>
<dbReference type="UniPathway" id="UPA00047">
    <property type="reaction ID" value="UER00058"/>
</dbReference>
<evidence type="ECO:0000256" key="14">
    <source>
        <dbReference type="ARBA" id="ARBA00049229"/>
    </source>
</evidence>
<dbReference type="Gene3D" id="3.30.470.10">
    <property type="match status" value="1"/>
</dbReference>
<evidence type="ECO:0000256" key="8">
    <source>
        <dbReference type="ARBA" id="ARBA00022605"/>
    </source>
</evidence>
<evidence type="ECO:0000256" key="4">
    <source>
        <dbReference type="ARBA" id="ARBA00004931"/>
    </source>
</evidence>
<dbReference type="Gene3D" id="3.20.10.10">
    <property type="entry name" value="D-amino Acid Aminotransferase, subunit A, domain 2"/>
    <property type="match status" value="1"/>
</dbReference>
<comment type="pathway">
    <text evidence="4 19">Amino-acid biosynthesis; L-valine biosynthesis; L-valine from pyruvate: step 4/4.</text>
</comment>
<dbReference type="EC" id="2.6.1.42" evidence="18"/>
<evidence type="ECO:0000313" key="20">
    <source>
        <dbReference type="EMBL" id="PTI49727.1"/>
    </source>
</evidence>
<comment type="function">
    <text evidence="2">Acts on leucine, isoleucine and valine.</text>
</comment>
<dbReference type="InterPro" id="IPR001544">
    <property type="entry name" value="Aminotrans_IV"/>
</dbReference>
<accession>A0A2T4PXX5</accession>
<dbReference type="InterPro" id="IPR005786">
    <property type="entry name" value="B_amino_transII"/>
</dbReference>
<evidence type="ECO:0000256" key="6">
    <source>
        <dbReference type="ARBA" id="ARBA00009320"/>
    </source>
</evidence>
<evidence type="ECO:0000256" key="18">
    <source>
        <dbReference type="RuleBase" id="RU004517"/>
    </source>
</evidence>
<dbReference type="SUPFAM" id="SSF56752">
    <property type="entry name" value="D-aminoacid aminotransferase-like PLP-dependent enzymes"/>
    <property type="match status" value="1"/>
</dbReference>
<feature type="modified residue" description="N6-(pyridoxal phosphate)lysine" evidence="15">
    <location>
        <position position="196"/>
    </location>
</feature>
<evidence type="ECO:0000256" key="19">
    <source>
        <dbReference type="RuleBase" id="RU004519"/>
    </source>
</evidence>
<dbReference type="GO" id="GO:0009098">
    <property type="term" value="P:L-leucine biosynthetic process"/>
    <property type="evidence" value="ECO:0007669"/>
    <property type="project" value="UniProtKB-UniPathway"/>
</dbReference>
<comment type="similarity">
    <text evidence="6 16">Belongs to the class-IV pyridoxal-phosphate-dependent aminotransferase family.</text>
</comment>
<keyword evidence="8 18" id="KW-0028">Amino-acid biosynthesis</keyword>
<gene>
    <name evidence="20" type="ORF">BU085_11360</name>
</gene>
<dbReference type="GO" id="GO:0009099">
    <property type="term" value="P:L-valine biosynthetic process"/>
    <property type="evidence" value="ECO:0007669"/>
    <property type="project" value="UniProtKB-UniPathway"/>
</dbReference>
<evidence type="ECO:0000256" key="11">
    <source>
        <dbReference type="ARBA" id="ARBA00023304"/>
    </source>
</evidence>
<dbReference type="UniPathway" id="UPA00049">
    <property type="reaction ID" value="UER00062"/>
</dbReference>
<dbReference type="CDD" id="cd01557">
    <property type="entry name" value="BCAT_beta_family"/>
    <property type="match status" value="1"/>
</dbReference>
<keyword evidence="7 18" id="KW-0032">Aminotransferase</keyword>
<evidence type="ECO:0000256" key="2">
    <source>
        <dbReference type="ARBA" id="ARBA00003109"/>
    </source>
</evidence>
<evidence type="ECO:0000313" key="21">
    <source>
        <dbReference type="Proteomes" id="UP000240717"/>
    </source>
</evidence>
<dbReference type="Proteomes" id="UP000240717">
    <property type="component" value="Unassembled WGS sequence"/>
</dbReference>
<evidence type="ECO:0000256" key="9">
    <source>
        <dbReference type="ARBA" id="ARBA00022679"/>
    </source>
</evidence>
<organism evidence="20 21">
    <name type="scientific">Staphylococcus warneri</name>
    <dbReference type="NCBI Taxonomy" id="1292"/>
    <lineage>
        <taxon>Bacteria</taxon>
        <taxon>Bacillati</taxon>
        <taxon>Bacillota</taxon>
        <taxon>Bacilli</taxon>
        <taxon>Bacillales</taxon>
        <taxon>Staphylococcaceae</taxon>
        <taxon>Staphylococcus</taxon>
    </lineage>
</organism>
<comment type="catalytic activity">
    <reaction evidence="12 18">
        <text>L-valine + 2-oxoglutarate = 3-methyl-2-oxobutanoate + L-glutamate</text>
        <dbReference type="Rhea" id="RHEA:24813"/>
        <dbReference type="ChEBI" id="CHEBI:11851"/>
        <dbReference type="ChEBI" id="CHEBI:16810"/>
        <dbReference type="ChEBI" id="CHEBI:29985"/>
        <dbReference type="ChEBI" id="CHEBI:57762"/>
        <dbReference type="EC" id="2.6.1.42"/>
    </reaction>
</comment>
<comment type="pathway">
    <text evidence="5 19">Amino-acid biosynthesis; L-leucine biosynthesis; L-leucine from 3-methyl-2-oxobutanoate: step 4/4.</text>
</comment>
<sequence length="358" mass="40510">MTEQVKFEKRDTLKEKPDNSNLGFGQYFTDYMLSYDYDADKGWHDLKIVPYAPFEISPAAQGLHYGQAVFEGLKAYKYNDEVVLFRPDQNFKRINNSLARLEMPEVDEEVLLEGLKQLVDVERDWIPEGEGQSLYIRPFVFATEGILGVRASHSYKLFIILSPSGAYYGDDTLKSTKIYVEDEYVRAVRGGVGFAKVAGNYAASLLAQTNANKLGYDQVLWLDGVEQKYVEEVGSMNIFFVENGKIVTPALNGSILPGITRKSIIELAQDLGYEVEERRVSIDELFEAYDKGELTEVFGTGTAAVISPVGTLRYEDREIVINNNEPGEITTKLYNEYTGIQNGSLEDRHGWRFVVPRY</sequence>
<evidence type="ECO:0000256" key="7">
    <source>
        <dbReference type="ARBA" id="ARBA00022576"/>
    </source>
</evidence>
<comment type="catalytic activity">
    <reaction evidence="14 18">
        <text>L-leucine + 2-oxoglutarate = 4-methyl-2-oxopentanoate + L-glutamate</text>
        <dbReference type="Rhea" id="RHEA:18321"/>
        <dbReference type="ChEBI" id="CHEBI:16810"/>
        <dbReference type="ChEBI" id="CHEBI:17865"/>
        <dbReference type="ChEBI" id="CHEBI:29985"/>
        <dbReference type="ChEBI" id="CHEBI:57427"/>
        <dbReference type="EC" id="2.6.1.42"/>
    </reaction>
</comment>
<dbReference type="PROSITE" id="PS00770">
    <property type="entry name" value="AA_TRANSFER_CLASS_4"/>
    <property type="match status" value="1"/>
</dbReference>
<dbReference type="GO" id="GO:0009097">
    <property type="term" value="P:isoleucine biosynthetic process"/>
    <property type="evidence" value="ECO:0007669"/>
    <property type="project" value="UniProtKB-UniPathway"/>
</dbReference>
<protein>
    <recommendedName>
        <fullName evidence="18">Branched-chain-amino-acid aminotransferase</fullName>
        <ecNumber evidence="18">2.6.1.42</ecNumber>
    </recommendedName>
</protein>
<dbReference type="GO" id="GO:0052654">
    <property type="term" value="F:L-leucine-2-oxoglutarate transaminase activity"/>
    <property type="evidence" value="ECO:0007669"/>
    <property type="project" value="RHEA"/>
</dbReference>
<reference evidence="20 21" key="1">
    <citation type="journal article" date="2016" name="Front. Microbiol.">
        <title>Comprehensive Phylogenetic Analysis of Bovine Non-aureus Staphylococci Species Based on Whole-Genome Sequencing.</title>
        <authorList>
            <person name="Naushad S."/>
            <person name="Barkema H.W."/>
            <person name="Luby C."/>
            <person name="Condas L.A."/>
            <person name="Nobrega D.B."/>
            <person name="Carson D.A."/>
            <person name="De Buck J."/>
        </authorList>
    </citation>
    <scope>NUCLEOTIDE SEQUENCE [LARGE SCALE GENOMIC DNA]</scope>
    <source>
        <strain evidence="20 21">SNUC 2993</strain>
    </source>
</reference>
<dbReference type="EMBL" id="PZEV01000052">
    <property type="protein sequence ID" value="PTI49727.1"/>
    <property type="molecule type" value="Genomic_DNA"/>
</dbReference>
<comment type="pathway">
    <text evidence="3 19">Amino-acid biosynthesis; L-isoleucine biosynthesis; L-isoleucine from 2-oxobutanoate: step 4/4.</text>
</comment>
<dbReference type="InterPro" id="IPR033939">
    <property type="entry name" value="BCAT_family"/>
</dbReference>
<dbReference type="UniPathway" id="UPA00048">
    <property type="reaction ID" value="UER00073"/>
</dbReference>
<dbReference type="NCBIfam" id="TIGR01123">
    <property type="entry name" value="ilvE_II"/>
    <property type="match status" value="1"/>
</dbReference>
<evidence type="ECO:0000256" key="16">
    <source>
        <dbReference type="RuleBase" id="RU004106"/>
    </source>
</evidence>
<dbReference type="RefSeq" id="WP_107532783.1">
    <property type="nucleotide sequence ID" value="NZ_PZEV01000052.1"/>
</dbReference>
<dbReference type="GO" id="GO:0052655">
    <property type="term" value="F:L-valine-2-oxoglutarate transaminase activity"/>
    <property type="evidence" value="ECO:0007669"/>
    <property type="project" value="RHEA"/>
</dbReference>
<evidence type="ECO:0000256" key="15">
    <source>
        <dbReference type="PIRSR" id="PIRSR006468-1"/>
    </source>
</evidence>
<dbReference type="InterPro" id="IPR018300">
    <property type="entry name" value="Aminotrans_IV_CS"/>
</dbReference>
<dbReference type="PANTHER" id="PTHR11825">
    <property type="entry name" value="SUBGROUP IIII AMINOTRANSFERASE"/>
    <property type="match status" value="1"/>
</dbReference>
<evidence type="ECO:0000256" key="12">
    <source>
        <dbReference type="ARBA" id="ARBA00048212"/>
    </source>
</evidence>
<comment type="cofactor">
    <cofactor evidence="1 17">
        <name>pyridoxal 5'-phosphate</name>
        <dbReference type="ChEBI" id="CHEBI:597326"/>
    </cofactor>
</comment>
<dbReference type="AlphaFoldDB" id="A0A2T4PXX5"/>
<dbReference type="GO" id="GO:0052656">
    <property type="term" value="F:L-isoleucine-2-oxoglutarate transaminase activity"/>
    <property type="evidence" value="ECO:0007669"/>
    <property type="project" value="RHEA"/>
</dbReference>